<feature type="domain" description="Peptidase S9 prolyl oligopeptidase catalytic" evidence="1">
    <location>
        <begin position="578"/>
        <end position="776"/>
    </location>
</feature>
<dbReference type="EMBL" id="RBWX01000007">
    <property type="protein sequence ID" value="RKS91237.1"/>
    <property type="molecule type" value="Genomic_DNA"/>
</dbReference>
<dbReference type="SUPFAM" id="SSF82171">
    <property type="entry name" value="DPP6 N-terminal domain-like"/>
    <property type="match status" value="1"/>
</dbReference>
<name>A0AAD1D5J9_SPHMI</name>
<dbReference type="InterPro" id="IPR001375">
    <property type="entry name" value="Peptidase_S9_cat"/>
</dbReference>
<keyword evidence="6" id="KW-1185">Reference proteome</keyword>
<organism evidence="3 5">
    <name type="scientific">Sphingosinicella microcystinivorans</name>
    <dbReference type="NCBI Taxonomy" id="335406"/>
    <lineage>
        <taxon>Bacteria</taxon>
        <taxon>Pseudomonadati</taxon>
        <taxon>Pseudomonadota</taxon>
        <taxon>Alphaproteobacteria</taxon>
        <taxon>Sphingomonadales</taxon>
        <taxon>Sphingosinicellaceae</taxon>
        <taxon>Sphingosinicella</taxon>
    </lineage>
</organism>
<dbReference type="PANTHER" id="PTHR11731:SF193">
    <property type="entry name" value="DIPEPTIDYL PEPTIDASE 9"/>
    <property type="match status" value="1"/>
</dbReference>
<dbReference type="Proteomes" id="UP000276029">
    <property type="component" value="Unassembled WGS sequence"/>
</dbReference>
<feature type="domain" description="Dipeptidylpeptidase IV N-terminal" evidence="2">
    <location>
        <begin position="127"/>
        <end position="490"/>
    </location>
</feature>
<evidence type="ECO:0000259" key="2">
    <source>
        <dbReference type="Pfam" id="PF00930"/>
    </source>
</evidence>
<dbReference type="GO" id="GO:0008236">
    <property type="term" value="F:serine-type peptidase activity"/>
    <property type="evidence" value="ECO:0007669"/>
    <property type="project" value="InterPro"/>
</dbReference>
<dbReference type="PANTHER" id="PTHR11731">
    <property type="entry name" value="PROTEASE FAMILY S9B,C DIPEPTIDYL-PEPTIDASE IV-RELATED"/>
    <property type="match status" value="1"/>
</dbReference>
<accession>A0AAD1D5J9</accession>
<dbReference type="Gene3D" id="2.140.10.30">
    <property type="entry name" value="Dipeptidylpeptidase IV, N-terminal domain"/>
    <property type="match status" value="1"/>
</dbReference>
<dbReference type="SUPFAM" id="SSF53474">
    <property type="entry name" value="alpha/beta-Hydrolases"/>
    <property type="match status" value="1"/>
</dbReference>
<evidence type="ECO:0000313" key="5">
    <source>
        <dbReference type="Proteomes" id="UP000275727"/>
    </source>
</evidence>
<dbReference type="Pfam" id="PF00326">
    <property type="entry name" value="Peptidase_S9"/>
    <property type="match status" value="1"/>
</dbReference>
<dbReference type="AlphaFoldDB" id="A0AAD1D5J9"/>
<dbReference type="KEGG" id="smic:SmB9_18630"/>
<evidence type="ECO:0000313" key="6">
    <source>
        <dbReference type="Proteomes" id="UP000276029"/>
    </source>
</evidence>
<dbReference type="GO" id="GO:0008239">
    <property type="term" value="F:dipeptidyl-peptidase activity"/>
    <property type="evidence" value="ECO:0007669"/>
    <property type="project" value="TreeGrafter"/>
</dbReference>
<evidence type="ECO:0000259" key="1">
    <source>
        <dbReference type="Pfam" id="PF00326"/>
    </source>
</evidence>
<dbReference type="Gene3D" id="3.40.50.1820">
    <property type="entry name" value="alpha/beta hydrolase"/>
    <property type="match status" value="1"/>
</dbReference>
<dbReference type="InterPro" id="IPR029058">
    <property type="entry name" value="AB_hydrolase_fold"/>
</dbReference>
<protein>
    <submittedName>
        <fullName evidence="3">Dipeptidyl peptidase IV</fullName>
    </submittedName>
    <submittedName>
        <fullName evidence="4">Dipeptidyl-peptidase-4</fullName>
    </submittedName>
</protein>
<sequence>MVATPVSADPKAGMLQPFSPRALTLKDYEGAIRLLDTQKPGMIRNAAVVPNWVDGEDRFWYRKDTVEGAVFRLVDARSAKSEPAFDHARVAEGLAHASGKQVSAESLPFTSFDYDADGKTIEFRAFGSSWRCSLSDASCVPTPSLFPADHAVAPDDSKSVFRRDRNLWMKSRDGTERALTTDGVEFNEYAYVSGNSQFYVMLENAPGTMPPVLSWSPDSSKFLTYRTDETLVGDMSMWQGAPKGSRRPKITMYKQSFPGEAHQPITNYVIFDAARGKHVDVKNVPEGMLLDPLLGVGLSFAEWTPDSSAVYVLARDVHHKRIAILRVDAKTGEARPLLEETSKTFVSTSGGYGGGVSITKQIFDEGRQLLWFSERDGWGHLYRYDLTSGKLLNRVTSGPWVVTEIVDVDEAHGVVYFLGAGREEGRNPYLNSLYRVNLDGTDLKLLTPENADHSVLVVRVGERPTMGQRMRSTLSPSKAYFVDRYSRVDMAPKSVLRSAETGDVLMTIEDADYSVLTEAGGWTRPVPFVVKARDGKTDIFGTMYLPSNFDKTKKYPIVDQVYPGAHFIVPDVQAFSFGYFQRQALANLGFIVVNLDGFGTPGRGKAFHDMAYGNLQDGPGFPDHIAGIRELAQRVPQMDLDRVGVLGQSSGGYAAALAMLKFPEFYKVGVASAGIFDMCAGIPMMMDKWQGPPEPGSDNCEPIVLSNMASNLTGKLMIAYGDMDENVPSAVIVQFIDALTRANKDYDLLLLPNHAHAVSGNRYFARRMMDYFVRNLMGSKPPANAPLTTAAPR</sequence>
<dbReference type="Pfam" id="PF00930">
    <property type="entry name" value="DPPIV_N"/>
    <property type="match status" value="1"/>
</dbReference>
<reference evidence="3 5" key="1">
    <citation type="submission" date="2018-06" db="EMBL/GenBank/DDBJ databases">
        <title>Complete Genome Sequence of the Microcystin-Degrading Bacterium Sphingosinicella microcystinivorans Strain B-9.</title>
        <authorList>
            <person name="Jin H."/>
            <person name="Nishizawa T."/>
            <person name="Guo Y."/>
            <person name="Nishizawa A."/>
            <person name="Park H."/>
            <person name="Kato H."/>
            <person name="Tsuji K."/>
            <person name="Harada K."/>
        </authorList>
    </citation>
    <scope>NUCLEOTIDE SEQUENCE [LARGE SCALE GENOMIC DNA]</scope>
    <source>
        <strain evidence="3 5">B9</strain>
    </source>
</reference>
<dbReference type="GO" id="GO:0006508">
    <property type="term" value="P:proteolysis"/>
    <property type="evidence" value="ECO:0007669"/>
    <property type="project" value="InterPro"/>
</dbReference>
<evidence type="ECO:0000313" key="3">
    <source>
        <dbReference type="EMBL" id="BBE34205.1"/>
    </source>
</evidence>
<gene>
    <name evidence="4" type="ORF">DFR51_0794</name>
    <name evidence="3" type="ORF">SmB9_18630</name>
</gene>
<evidence type="ECO:0000313" key="4">
    <source>
        <dbReference type="EMBL" id="RKS91237.1"/>
    </source>
</evidence>
<reference evidence="4 6" key="2">
    <citation type="submission" date="2018-10" db="EMBL/GenBank/DDBJ databases">
        <title>Genomic Encyclopedia of Type Strains, Phase IV (KMG-IV): sequencing the most valuable type-strain genomes for metagenomic binning, comparative biology and taxonomic classification.</title>
        <authorList>
            <person name="Goeker M."/>
        </authorList>
    </citation>
    <scope>NUCLEOTIDE SEQUENCE [LARGE SCALE GENOMIC DNA]</scope>
    <source>
        <strain evidence="4 6">DSM 19791</strain>
    </source>
</reference>
<dbReference type="InterPro" id="IPR050278">
    <property type="entry name" value="Serine_Prot_S9B/DPPIV"/>
</dbReference>
<dbReference type="InterPro" id="IPR002469">
    <property type="entry name" value="Peptidase_S9B_N"/>
</dbReference>
<dbReference type="EMBL" id="AP018711">
    <property type="protein sequence ID" value="BBE34205.1"/>
    <property type="molecule type" value="Genomic_DNA"/>
</dbReference>
<proteinExistence type="predicted"/>
<dbReference type="Proteomes" id="UP000275727">
    <property type="component" value="Chromosome"/>
</dbReference>